<name>A0A7J8SGY5_GOSDV</name>
<dbReference type="SUPFAM" id="SSF51445">
    <property type="entry name" value="(Trans)glycosidases"/>
    <property type="match status" value="1"/>
</dbReference>
<dbReference type="AlphaFoldDB" id="A0A7J8SGY5"/>
<evidence type="ECO:0000313" key="3">
    <source>
        <dbReference type="Proteomes" id="UP000593561"/>
    </source>
</evidence>
<dbReference type="Gene3D" id="3.20.20.80">
    <property type="entry name" value="Glycosidases"/>
    <property type="match status" value="1"/>
</dbReference>
<dbReference type="InterPro" id="IPR006047">
    <property type="entry name" value="GH13_cat_dom"/>
</dbReference>
<dbReference type="EMBL" id="JABFAC010000009">
    <property type="protein sequence ID" value="MBA0625145.1"/>
    <property type="molecule type" value="Genomic_DNA"/>
</dbReference>
<dbReference type="Proteomes" id="UP000593561">
    <property type="component" value="Unassembled WGS sequence"/>
</dbReference>
<evidence type="ECO:0000313" key="2">
    <source>
        <dbReference type="EMBL" id="MBA0625145.1"/>
    </source>
</evidence>
<dbReference type="GO" id="GO:0003844">
    <property type="term" value="F:1,4-alpha-glucan branching enzyme activity"/>
    <property type="evidence" value="ECO:0007669"/>
    <property type="project" value="TreeGrafter"/>
</dbReference>
<comment type="caution">
    <text evidence="2">The sequence shown here is derived from an EMBL/GenBank/DDBJ whole genome shotgun (WGS) entry which is preliminary data.</text>
</comment>
<dbReference type="GO" id="GO:0005982">
    <property type="term" value="P:starch metabolic process"/>
    <property type="evidence" value="ECO:0007669"/>
    <property type="project" value="TreeGrafter"/>
</dbReference>
<accession>A0A7J8SGY5</accession>
<keyword evidence="3" id="KW-1185">Reference proteome</keyword>
<dbReference type="PANTHER" id="PTHR43651">
    <property type="entry name" value="1,4-ALPHA-GLUCAN-BRANCHING ENZYME"/>
    <property type="match status" value="1"/>
</dbReference>
<feature type="domain" description="Glycosyl hydrolase family 13 catalytic" evidence="1">
    <location>
        <begin position="37"/>
        <end position="102"/>
    </location>
</feature>
<evidence type="ECO:0000259" key="1">
    <source>
        <dbReference type="Pfam" id="PF00128"/>
    </source>
</evidence>
<proteinExistence type="predicted"/>
<organism evidence="2 3">
    <name type="scientific">Gossypium davidsonii</name>
    <name type="common">Davidson's cotton</name>
    <name type="synonym">Gossypium klotzschianum subsp. davidsonii</name>
    <dbReference type="NCBI Taxonomy" id="34287"/>
    <lineage>
        <taxon>Eukaryota</taxon>
        <taxon>Viridiplantae</taxon>
        <taxon>Streptophyta</taxon>
        <taxon>Embryophyta</taxon>
        <taxon>Tracheophyta</taxon>
        <taxon>Spermatophyta</taxon>
        <taxon>Magnoliopsida</taxon>
        <taxon>eudicotyledons</taxon>
        <taxon>Gunneridae</taxon>
        <taxon>Pentapetalae</taxon>
        <taxon>rosids</taxon>
        <taxon>malvids</taxon>
        <taxon>Malvales</taxon>
        <taxon>Malvaceae</taxon>
        <taxon>Malvoideae</taxon>
        <taxon>Gossypium</taxon>
    </lineage>
</organism>
<reference evidence="2 3" key="1">
    <citation type="journal article" date="2019" name="Genome Biol. Evol.">
        <title>Insights into the evolution of the New World diploid cottons (Gossypium, subgenus Houzingenia) based on genome sequencing.</title>
        <authorList>
            <person name="Grover C.E."/>
            <person name="Arick M.A. 2nd"/>
            <person name="Thrash A."/>
            <person name="Conover J.L."/>
            <person name="Sanders W.S."/>
            <person name="Peterson D.G."/>
            <person name="Frelichowski J.E."/>
            <person name="Scheffler J.A."/>
            <person name="Scheffler B.E."/>
            <person name="Wendel J.F."/>
        </authorList>
    </citation>
    <scope>NUCLEOTIDE SEQUENCE [LARGE SCALE GENOMIC DNA]</scope>
    <source>
        <strain evidence="2">27</strain>
        <tissue evidence="2">Leaf</tissue>
    </source>
</reference>
<feature type="non-terminal residue" evidence="2">
    <location>
        <position position="169"/>
    </location>
</feature>
<dbReference type="Pfam" id="PF00128">
    <property type="entry name" value="Alpha-amylase"/>
    <property type="match status" value="1"/>
</dbReference>
<dbReference type="GO" id="GO:0005737">
    <property type="term" value="C:cytoplasm"/>
    <property type="evidence" value="ECO:0007669"/>
    <property type="project" value="TreeGrafter"/>
</dbReference>
<gene>
    <name evidence="2" type="ORF">Godav_010381</name>
</gene>
<sequence length="169" mass="18884">MLPYGMVIPFPSFLNIINFEMQEPLINTYANFRDNVLPRIKRLGYNAVQIMAIQEHSYYASFGYHVTNFFAPSSRFGTPDDLKSLIDRAHELGLLVLMDIVHRSMAVGEKKLWQGELHALVMRKQLESDGGAWDLCAGLLATGIKGFVGNGVLTSLVWAVKRENGPKGV</sequence>
<dbReference type="PANTHER" id="PTHR43651:SF3">
    <property type="entry name" value="1,4-ALPHA-GLUCAN-BRANCHING ENZYME"/>
    <property type="match status" value="1"/>
</dbReference>
<dbReference type="InterPro" id="IPR017853">
    <property type="entry name" value="GH"/>
</dbReference>
<protein>
    <recommendedName>
        <fullName evidence="1">Glycosyl hydrolase family 13 catalytic domain-containing protein</fullName>
    </recommendedName>
</protein>